<dbReference type="EMBL" id="JACHNB010000001">
    <property type="protein sequence ID" value="MBB4742454.1"/>
    <property type="molecule type" value="Genomic_DNA"/>
</dbReference>
<evidence type="ECO:0000256" key="1">
    <source>
        <dbReference type="ARBA" id="ARBA00006153"/>
    </source>
</evidence>
<dbReference type="AlphaFoldDB" id="A0A7W7H271"/>
<name>A0A7W7H271_9ACTN</name>
<reference evidence="5 6" key="1">
    <citation type="submission" date="2020-08" db="EMBL/GenBank/DDBJ databases">
        <title>Sequencing the genomes of 1000 actinobacteria strains.</title>
        <authorList>
            <person name="Klenk H.-P."/>
        </authorList>
    </citation>
    <scope>NUCLEOTIDE SEQUENCE [LARGE SCALE GENOMIC DNA]</scope>
    <source>
        <strain evidence="5 6">DSM 45809</strain>
    </source>
</reference>
<keyword evidence="6" id="KW-1185">Reference proteome</keyword>
<dbReference type="Gene3D" id="3.40.630.10">
    <property type="entry name" value="Zn peptidases"/>
    <property type="match status" value="1"/>
</dbReference>
<dbReference type="InterPro" id="IPR002933">
    <property type="entry name" value="Peptidase_M20"/>
</dbReference>
<comment type="similarity">
    <text evidence="1">Belongs to the peptidase M20 family.</text>
</comment>
<feature type="binding site" evidence="4">
    <location>
        <position position="275"/>
    </location>
    <ligand>
        <name>allantoate</name>
        <dbReference type="ChEBI" id="CHEBI:17536"/>
    </ligand>
</feature>
<evidence type="ECO:0000256" key="4">
    <source>
        <dbReference type="PIRSR" id="PIRSR001235-2"/>
    </source>
</evidence>
<dbReference type="InterPro" id="IPR036264">
    <property type="entry name" value="Bact_exopeptidase_dim_dom"/>
</dbReference>
<comment type="cofactor">
    <cofactor evidence="3">
        <name>Zn(2+)</name>
        <dbReference type="ChEBI" id="CHEBI:29105"/>
    </cofactor>
    <text evidence="3">Binds 2 Zn(2+) ions per subunit.</text>
</comment>
<dbReference type="GO" id="GO:0016813">
    <property type="term" value="F:hydrolase activity, acting on carbon-nitrogen (but not peptide) bonds, in linear amidines"/>
    <property type="evidence" value="ECO:0007669"/>
    <property type="project" value="InterPro"/>
</dbReference>
<proteinExistence type="inferred from homology"/>
<keyword evidence="3" id="KW-0862">Zinc</keyword>
<feature type="binding site" evidence="4">
    <location>
        <position position="213"/>
    </location>
    <ligand>
        <name>allantoate</name>
        <dbReference type="ChEBI" id="CHEBI:17536"/>
    </ligand>
</feature>
<feature type="binding site" evidence="3">
    <location>
        <position position="88"/>
    </location>
    <ligand>
        <name>Zn(2+)</name>
        <dbReference type="ChEBI" id="CHEBI:29105"/>
        <label>2</label>
    </ligand>
</feature>
<feature type="binding site" evidence="3">
    <location>
        <position position="77"/>
    </location>
    <ligand>
        <name>Zn(2+)</name>
        <dbReference type="ChEBI" id="CHEBI:29105"/>
        <label>1</label>
    </ligand>
</feature>
<evidence type="ECO:0000313" key="5">
    <source>
        <dbReference type="EMBL" id="MBB4742454.1"/>
    </source>
</evidence>
<feature type="binding site" evidence="4">
    <location>
        <position position="288"/>
    </location>
    <ligand>
        <name>allantoate</name>
        <dbReference type="ChEBI" id="CHEBI:17536"/>
    </ligand>
</feature>
<feature type="binding site" evidence="3">
    <location>
        <position position="88"/>
    </location>
    <ligand>
        <name>Zn(2+)</name>
        <dbReference type="ChEBI" id="CHEBI:29105"/>
        <label>1</label>
    </ligand>
</feature>
<gene>
    <name evidence="5" type="ORF">BJY16_005913</name>
</gene>
<dbReference type="GO" id="GO:0050538">
    <property type="term" value="F:N-carbamoyl-L-amino-acid hydrolase activity"/>
    <property type="evidence" value="ECO:0007669"/>
    <property type="project" value="UniProtKB-EC"/>
</dbReference>
<organism evidence="5 6">
    <name type="scientific">Actinoplanes octamycinicus</name>
    <dbReference type="NCBI Taxonomy" id="135948"/>
    <lineage>
        <taxon>Bacteria</taxon>
        <taxon>Bacillati</taxon>
        <taxon>Actinomycetota</taxon>
        <taxon>Actinomycetes</taxon>
        <taxon>Micromonosporales</taxon>
        <taxon>Micromonosporaceae</taxon>
        <taxon>Actinoplanes</taxon>
    </lineage>
</organism>
<comment type="caution">
    <text evidence="5">The sequence shown here is derived from an EMBL/GenBank/DDBJ whole genome shotgun (WGS) entry which is preliminary data.</text>
</comment>
<dbReference type="PIRSF" id="PIRSF001235">
    <property type="entry name" value="Amidase_carbamoylase"/>
    <property type="match status" value="1"/>
</dbReference>
<dbReference type="PANTHER" id="PTHR32494:SF5">
    <property type="entry name" value="ALLANTOATE AMIDOHYDROLASE"/>
    <property type="match status" value="1"/>
</dbReference>
<feature type="binding site" evidence="3">
    <location>
        <position position="188"/>
    </location>
    <ligand>
        <name>Zn(2+)</name>
        <dbReference type="ChEBI" id="CHEBI:29105"/>
        <label>1</label>
    </ligand>
</feature>
<sequence length="404" mass="41610">MTAPAMLAEIDGIGRDPVRGGHSRHLLDDADRELREWFVSTAKNLGLEVERDGNANLWAWWHPAAGPAYPAVITGSHLDSVPGGGALDGPLGVVSALEAVSRLRAAGHQPARSVAVVVFAEEEGARFGVACLGSRLLTGVLPADRALDLTDAGGHRLRDVLAENGIDPAGAGADPDRLARVGVVVELHVEQGKQLAPLGAPLGLATTILAHGRWSLRITGRGDHAGSTELSSRRDPVVVAADVIKAVRQAAVDAPTEAHARATVGRLTVTPGGTNAIASEVVLWLDARAEHDREVRDLVAAVSAAASRAAAAEGCAVTVQEESFSSRVAFDQQLTDRLDGVLGGIPRIPTGAGHDAGVLAAFAPSAMLFVRNPEGVSHAPAETASDADISRGVTALAACLADLT</sequence>
<protein>
    <submittedName>
        <fullName evidence="5">N-carbamoyl-L-amino-acid hydrolase</fullName>
        <ecNumber evidence="5">3.5.1.87</ecNumber>
    </submittedName>
</protein>
<dbReference type="PANTHER" id="PTHR32494">
    <property type="entry name" value="ALLANTOATE DEIMINASE-RELATED"/>
    <property type="match status" value="1"/>
</dbReference>
<dbReference type="GO" id="GO:0046872">
    <property type="term" value="F:metal ion binding"/>
    <property type="evidence" value="ECO:0007669"/>
    <property type="project" value="UniProtKB-KW"/>
</dbReference>
<evidence type="ECO:0000313" key="6">
    <source>
        <dbReference type="Proteomes" id="UP000546162"/>
    </source>
</evidence>
<feature type="binding site" evidence="3">
    <location>
        <position position="123"/>
    </location>
    <ligand>
        <name>Zn(2+)</name>
        <dbReference type="ChEBI" id="CHEBI:29105"/>
        <label>2</label>
    </ligand>
</feature>
<dbReference type="InterPro" id="IPR010158">
    <property type="entry name" value="Amidase_Cbmase"/>
</dbReference>
<dbReference type="SUPFAM" id="SSF55031">
    <property type="entry name" value="Bacterial exopeptidase dimerisation domain"/>
    <property type="match status" value="1"/>
</dbReference>
<accession>A0A7W7H271</accession>
<dbReference type="Gene3D" id="3.30.70.360">
    <property type="match status" value="1"/>
</dbReference>
<dbReference type="NCBIfam" id="TIGR01879">
    <property type="entry name" value="hydantase"/>
    <property type="match status" value="1"/>
</dbReference>
<feature type="binding site" evidence="3">
    <location>
        <position position="378"/>
    </location>
    <ligand>
        <name>Zn(2+)</name>
        <dbReference type="ChEBI" id="CHEBI:29105"/>
        <label>2</label>
    </ligand>
</feature>
<dbReference type="SUPFAM" id="SSF53187">
    <property type="entry name" value="Zn-dependent exopeptidases"/>
    <property type="match status" value="1"/>
</dbReference>
<keyword evidence="2 5" id="KW-0378">Hydrolase</keyword>
<evidence type="ECO:0000256" key="3">
    <source>
        <dbReference type="PIRSR" id="PIRSR001235-1"/>
    </source>
</evidence>
<dbReference type="Pfam" id="PF01546">
    <property type="entry name" value="Peptidase_M20"/>
    <property type="match status" value="1"/>
</dbReference>
<dbReference type="EC" id="3.5.1.87" evidence="5"/>
<dbReference type="Proteomes" id="UP000546162">
    <property type="component" value="Unassembled WGS sequence"/>
</dbReference>
<keyword evidence="3" id="KW-0479">Metal-binding</keyword>
<dbReference type="NCBIfam" id="NF006770">
    <property type="entry name" value="PRK09290.1-4"/>
    <property type="match status" value="1"/>
</dbReference>
<evidence type="ECO:0000256" key="2">
    <source>
        <dbReference type="ARBA" id="ARBA00022801"/>
    </source>
</evidence>